<protein>
    <submittedName>
        <fullName evidence="2">Transporter</fullName>
    </submittedName>
</protein>
<dbReference type="InterPro" id="IPR036182">
    <property type="entry name" value="PCuAC_sf"/>
</dbReference>
<dbReference type="Gene3D" id="2.60.40.1890">
    <property type="entry name" value="PCu(A)C copper chaperone"/>
    <property type="match status" value="1"/>
</dbReference>
<dbReference type="Pfam" id="PF04314">
    <property type="entry name" value="PCuAC"/>
    <property type="match status" value="1"/>
</dbReference>
<comment type="caution">
    <text evidence="2">The sequence shown here is derived from an EMBL/GenBank/DDBJ whole genome shotgun (WGS) entry which is preliminary data.</text>
</comment>
<dbReference type="PANTHER" id="PTHR36302:SF1">
    <property type="entry name" value="COPPER CHAPERONE PCU(A)C"/>
    <property type="match status" value="1"/>
</dbReference>
<dbReference type="InterPro" id="IPR007410">
    <property type="entry name" value="LpqE-like"/>
</dbReference>
<dbReference type="RefSeq" id="WP_220809770.1">
    <property type="nucleotide sequence ID" value="NZ_BPMK01000016.1"/>
</dbReference>
<accession>A0ABQ4Q804</accession>
<dbReference type="PANTHER" id="PTHR36302">
    <property type="entry name" value="BLR7088 PROTEIN"/>
    <property type="match status" value="1"/>
</dbReference>
<name>A0ABQ4Q804_9BURK</name>
<feature type="chain" id="PRO_5045597137" evidence="1">
    <location>
        <begin position="20"/>
        <end position="150"/>
    </location>
</feature>
<dbReference type="Proteomes" id="UP000887222">
    <property type="component" value="Unassembled WGS sequence"/>
</dbReference>
<keyword evidence="1" id="KW-0732">Signal</keyword>
<dbReference type="EMBL" id="BPMK01000016">
    <property type="protein sequence ID" value="GIZ53352.1"/>
    <property type="molecule type" value="Genomic_DNA"/>
</dbReference>
<keyword evidence="3" id="KW-1185">Reference proteome</keyword>
<organism evidence="2 3">
    <name type="scientific">Noviherbaspirillum aridicola</name>
    <dbReference type="NCBI Taxonomy" id="2849687"/>
    <lineage>
        <taxon>Bacteria</taxon>
        <taxon>Pseudomonadati</taxon>
        <taxon>Pseudomonadota</taxon>
        <taxon>Betaproteobacteria</taxon>
        <taxon>Burkholderiales</taxon>
        <taxon>Oxalobacteraceae</taxon>
        <taxon>Noviherbaspirillum</taxon>
    </lineage>
</organism>
<feature type="signal peptide" evidence="1">
    <location>
        <begin position="1"/>
        <end position="19"/>
    </location>
</feature>
<evidence type="ECO:0000313" key="3">
    <source>
        <dbReference type="Proteomes" id="UP000887222"/>
    </source>
</evidence>
<dbReference type="SUPFAM" id="SSF110087">
    <property type="entry name" value="DR1885-like metal-binding protein"/>
    <property type="match status" value="1"/>
</dbReference>
<dbReference type="InterPro" id="IPR058248">
    <property type="entry name" value="Lxx211020-like"/>
</dbReference>
<sequence length="150" mass="15959">MKSIFVAAAMLVAAPVALAQVAVSDAWIRGTVAHQTATGAFMQLVAERDGRLVEANSPAAAQVEIHEMRMENDVMRMRRIDALPLPAGKQVVLQPGGFHLMLTGLKAPLREGDKVPLSLVFQADGQAPQTVRLDVPVRALHGKGGLGHGR</sequence>
<proteinExistence type="predicted"/>
<gene>
    <name evidence="2" type="ORF">NCCP691_33660</name>
</gene>
<evidence type="ECO:0000256" key="1">
    <source>
        <dbReference type="SAM" id="SignalP"/>
    </source>
</evidence>
<evidence type="ECO:0000313" key="2">
    <source>
        <dbReference type="EMBL" id="GIZ53352.1"/>
    </source>
</evidence>
<reference evidence="2 3" key="1">
    <citation type="journal article" date="2022" name="Int. J. Syst. Evol. Microbiol.">
        <title>Noviherbaspirillum aridicola sp. nov., isolated from an arid soil in Pakistan.</title>
        <authorList>
            <person name="Khan I.U."/>
            <person name="Saqib M."/>
            <person name="Amin A."/>
            <person name="Hussain F."/>
            <person name="Li L."/>
            <person name="Liu Y.H."/>
            <person name="Fang B.Z."/>
            <person name="Ahmed I."/>
            <person name="Li W.J."/>
        </authorList>
    </citation>
    <scope>NUCLEOTIDE SEQUENCE [LARGE SCALE GENOMIC DNA]</scope>
    <source>
        <strain evidence="2 3">NCCP-691</strain>
    </source>
</reference>